<dbReference type="EMBL" id="KN823281">
    <property type="protein sequence ID" value="KIO18511.1"/>
    <property type="molecule type" value="Genomic_DNA"/>
</dbReference>
<proteinExistence type="predicted"/>
<reference evidence="1 2" key="1">
    <citation type="submission" date="2014-04" db="EMBL/GenBank/DDBJ databases">
        <authorList>
            <consortium name="DOE Joint Genome Institute"/>
            <person name="Kuo A."/>
            <person name="Girlanda M."/>
            <person name="Perotto S."/>
            <person name="Kohler A."/>
            <person name="Nagy L.G."/>
            <person name="Floudas D."/>
            <person name="Copeland A."/>
            <person name="Barry K.W."/>
            <person name="Cichocki N."/>
            <person name="Veneault-Fourrey C."/>
            <person name="LaButti K."/>
            <person name="Lindquist E.A."/>
            <person name="Lipzen A."/>
            <person name="Lundell T."/>
            <person name="Morin E."/>
            <person name="Murat C."/>
            <person name="Sun H."/>
            <person name="Tunlid A."/>
            <person name="Henrissat B."/>
            <person name="Grigoriev I.V."/>
            <person name="Hibbett D.S."/>
            <person name="Martin F."/>
            <person name="Nordberg H.P."/>
            <person name="Cantor M.N."/>
            <person name="Hua S.X."/>
        </authorList>
    </citation>
    <scope>NUCLEOTIDE SEQUENCE [LARGE SCALE GENOMIC DNA]</scope>
    <source>
        <strain evidence="1 2">MUT 4182</strain>
    </source>
</reference>
<gene>
    <name evidence="1" type="ORF">M407DRAFT_246470</name>
</gene>
<reference evidence="2" key="2">
    <citation type="submission" date="2015-01" db="EMBL/GenBank/DDBJ databases">
        <title>Evolutionary Origins and Diversification of the Mycorrhizal Mutualists.</title>
        <authorList>
            <consortium name="DOE Joint Genome Institute"/>
            <consortium name="Mycorrhizal Genomics Consortium"/>
            <person name="Kohler A."/>
            <person name="Kuo A."/>
            <person name="Nagy L.G."/>
            <person name="Floudas D."/>
            <person name="Copeland A."/>
            <person name="Barry K.W."/>
            <person name="Cichocki N."/>
            <person name="Veneault-Fourrey C."/>
            <person name="LaButti K."/>
            <person name="Lindquist E.A."/>
            <person name="Lipzen A."/>
            <person name="Lundell T."/>
            <person name="Morin E."/>
            <person name="Murat C."/>
            <person name="Riley R."/>
            <person name="Ohm R."/>
            <person name="Sun H."/>
            <person name="Tunlid A."/>
            <person name="Henrissat B."/>
            <person name="Grigoriev I.V."/>
            <person name="Hibbett D.S."/>
            <person name="Martin F."/>
        </authorList>
    </citation>
    <scope>NUCLEOTIDE SEQUENCE [LARGE SCALE GENOMIC DNA]</scope>
    <source>
        <strain evidence="2">MUT 4182</strain>
    </source>
</reference>
<organism evidence="1 2">
    <name type="scientific">Tulasnella calospora MUT 4182</name>
    <dbReference type="NCBI Taxonomy" id="1051891"/>
    <lineage>
        <taxon>Eukaryota</taxon>
        <taxon>Fungi</taxon>
        <taxon>Dikarya</taxon>
        <taxon>Basidiomycota</taxon>
        <taxon>Agaricomycotina</taxon>
        <taxon>Agaricomycetes</taxon>
        <taxon>Cantharellales</taxon>
        <taxon>Tulasnellaceae</taxon>
        <taxon>Tulasnella</taxon>
    </lineage>
</organism>
<dbReference type="AlphaFoldDB" id="A0A0C3Q518"/>
<accession>A0A0C3Q518</accession>
<protein>
    <submittedName>
        <fullName evidence="1">Uncharacterized protein</fullName>
    </submittedName>
</protein>
<keyword evidence="2" id="KW-1185">Reference proteome</keyword>
<evidence type="ECO:0000313" key="2">
    <source>
        <dbReference type="Proteomes" id="UP000054248"/>
    </source>
</evidence>
<dbReference type="HOGENOM" id="CLU_3034101_0_0_1"/>
<name>A0A0C3Q518_9AGAM</name>
<dbReference type="Proteomes" id="UP000054248">
    <property type="component" value="Unassembled WGS sequence"/>
</dbReference>
<evidence type="ECO:0000313" key="1">
    <source>
        <dbReference type="EMBL" id="KIO18511.1"/>
    </source>
</evidence>
<sequence length="55" mass="6058">MRVGTTASKRSLRAQLIEPPFKRTVARGRRPVPPDWTNAVLKATIESAHGSCKDV</sequence>